<feature type="transmembrane region" description="Helical" evidence="8">
    <location>
        <begin position="211"/>
        <end position="230"/>
    </location>
</feature>
<comment type="caution">
    <text evidence="10">The sequence shown here is derived from an EMBL/GenBank/DDBJ whole genome shotgun (WGS) entry which is preliminary data.</text>
</comment>
<evidence type="ECO:0000256" key="6">
    <source>
        <dbReference type="ARBA" id="ARBA00023136"/>
    </source>
</evidence>
<dbReference type="PANTHER" id="PTHR23517:SF3">
    <property type="entry name" value="INTEGRAL MEMBRANE TRANSPORT PROTEIN"/>
    <property type="match status" value="1"/>
</dbReference>
<feature type="transmembrane region" description="Helical" evidence="8">
    <location>
        <begin position="183"/>
        <end position="205"/>
    </location>
</feature>
<dbReference type="InterPro" id="IPR050171">
    <property type="entry name" value="MFS_Transporters"/>
</dbReference>
<dbReference type="GO" id="GO:0005886">
    <property type="term" value="C:plasma membrane"/>
    <property type="evidence" value="ECO:0007669"/>
    <property type="project" value="UniProtKB-SubCell"/>
</dbReference>
<dbReference type="InterPro" id="IPR036259">
    <property type="entry name" value="MFS_trans_sf"/>
</dbReference>
<feature type="transmembrane region" description="Helical" evidence="8">
    <location>
        <begin position="291"/>
        <end position="314"/>
    </location>
</feature>
<feature type="transmembrane region" description="Helical" evidence="8">
    <location>
        <begin position="321"/>
        <end position="341"/>
    </location>
</feature>
<keyword evidence="2" id="KW-0813">Transport</keyword>
<dbReference type="PROSITE" id="PS50850">
    <property type="entry name" value="MFS"/>
    <property type="match status" value="1"/>
</dbReference>
<evidence type="ECO:0000256" key="7">
    <source>
        <dbReference type="SAM" id="MobiDB-lite"/>
    </source>
</evidence>
<evidence type="ECO:0000259" key="9">
    <source>
        <dbReference type="PROSITE" id="PS50850"/>
    </source>
</evidence>
<dbReference type="EMBL" id="AEHJ01000006">
    <property type="protein sequence ID" value="EFO78591.1"/>
    <property type="molecule type" value="Genomic_DNA"/>
</dbReference>
<proteinExistence type="predicted"/>
<dbReference type="Pfam" id="PF07690">
    <property type="entry name" value="MFS_1"/>
    <property type="match status" value="1"/>
</dbReference>
<feature type="transmembrane region" description="Helical" evidence="8">
    <location>
        <begin position="383"/>
        <end position="405"/>
    </location>
</feature>
<dbReference type="Proteomes" id="UP000003457">
    <property type="component" value="Unassembled WGS sequence"/>
</dbReference>
<feature type="region of interest" description="Disordered" evidence="7">
    <location>
        <begin position="1"/>
        <end position="29"/>
    </location>
</feature>
<sequence>MNHFRRQVVNSDGERNNAVGDEESEGAKMSDATIAATQVDKADPLSQLPQSGLKKVMLKGAILSLALLLQSISVTAAVVSSLKQDFPNASAMELQCFVTVPVLGNIIATLIGGRFATRIGKKNLCVIGTLLCFVGGFFPMFIPILDGQTALRVLAGFGLGLIQPLSASLIVDCFKGKEADTLMGFQSSAVGLGATIISSTIAGIMSFDWHYFYYVYFFALVVTVIVLIFIPNAVNDLGRETVGPKSSADKPKRKKMPISAYFGMLLQIIFATGYGFYTINLSLAAEETGTITAVQAATVITIISVSSLLGGLVFGLVKSFVGMWIGVISISMQGAALLIWGNTTSLAAWYVAGVLLGVGFCWFMPYINILVNEHTDPSISAQATSYAFFGNSIGSFVPPYAFALLGAVTGVTSPWKSLNMGAGFMAVAIVLIVAFMINDKQKSSARAITA</sequence>
<evidence type="ECO:0000313" key="11">
    <source>
        <dbReference type="Proteomes" id="UP000003457"/>
    </source>
</evidence>
<keyword evidence="6 8" id="KW-0472">Membrane</keyword>
<dbReference type="AlphaFoldDB" id="A0AB72Z335"/>
<evidence type="ECO:0000256" key="1">
    <source>
        <dbReference type="ARBA" id="ARBA00004651"/>
    </source>
</evidence>
<feature type="transmembrane region" description="Helical" evidence="8">
    <location>
        <begin position="124"/>
        <end position="145"/>
    </location>
</feature>
<accession>A0AB72Z335</accession>
<name>A0AB72Z335_9BIFI</name>
<feature type="transmembrane region" description="Helical" evidence="8">
    <location>
        <begin position="56"/>
        <end position="79"/>
    </location>
</feature>
<evidence type="ECO:0000256" key="2">
    <source>
        <dbReference type="ARBA" id="ARBA00022448"/>
    </source>
</evidence>
<evidence type="ECO:0000313" key="10">
    <source>
        <dbReference type="EMBL" id="EFO78591.1"/>
    </source>
</evidence>
<evidence type="ECO:0000256" key="4">
    <source>
        <dbReference type="ARBA" id="ARBA00022692"/>
    </source>
</evidence>
<dbReference type="InterPro" id="IPR020846">
    <property type="entry name" value="MFS_dom"/>
</dbReference>
<evidence type="ECO:0000256" key="3">
    <source>
        <dbReference type="ARBA" id="ARBA00022475"/>
    </source>
</evidence>
<keyword evidence="3" id="KW-1003">Cell membrane</keyword>
<dbReference type="Gene3D" id="1.20.1250.20">
    <property type="entry name" value="MFS general substrate transporter like domains"/>
    <property type="match status" value="1"/>
</dbReference>
<keyword evidence="4 8" id="KW-0812">Transmembrane</keyword>
<dbReference type="PANTHER" id="PTHR23517">
    <property type="entry name" value="RESISTANCE PROTEIN MDTM, PUTATIVE-RELATED-RELATED"/>
    <property type="match status" value="1"/>
</dbReference>
<reference evidence="10 11" key="1">
    <citation type="submission" date="2010-10" db="EMBL/GenBank/DDBJ databases">
        <authorList>
            <person name="Durkin A.S."/>
            <person name="Madupu R."/>
            <person name="Torralba M."/>
            <person name="Gillis M."/>
            <person name="Methe B."/>
            <person name="Sutton G."/>
            <person name="Nelson K.E."/>
        </authorList>
    </citation>
    <scope>NUCLEOTIDE SEQUENCE [LARGE SCALE GENOMIC DNA]</scope>
    <source>
        <strain evidence="10 11">JCVIHMP022</strain>
    </source>
</reference>
<feature type="domain" description="Major facilitator superfamily (MFS) profile" evidence="9">
    <location>
        <begin position="57"/>
        <end position="440"/>
    </location>
</feature>
<feature type="transmembrane region" description="Helical" evidence="8">
    <location>
        <begin position="417"/>
        <end position="437"/>
    </location>
</feature>
<dbReference type="GO" id="GO:0022857">
    <property type="term" value="F:transmembrane transporter activity"/>
    <property type="evidence" value="ECO:0007669"/>
    <property type="project" value="InterPro"/>
</dbReference>
<evidence type="ECO:0000256" key="5">
    <source>
        <dbReference type="ARBA" id="ARBA00022989"/>
    </source>
</evidence>
<keyword evidence="5 8" id="KW-1133">Transmembrane helix</keyword>
<feature type="transmembrane region" description="Helical" evidence="8">
    <location>
        <begin position="260"/>
        <end position="279"/>
    </location>
</feature>
<dbReference type="InterPro" id="IPR011701">
    <property type="entry name" value="MFS"/>
</dbReference>
<dbReference type="SUPFAM" id="SSF103473">
    <property type="entry name" value="MFS general substrate transporter"/>
    <property type="match status" value="1"/>
</dbReference>
<evidence type="ECO:0000256" key="8">
    <source>
        <dbReference type="SAM" id="Phobius"/>
    </source>
</evidence>
<comment type="subcellular location">
    <subcellularLocation>
        <location evidence="1">Cell membrane</location>
        <topology evidence="1">Multi-pass membrane protein</topology>
    </subcellularLocation>
</comment>
<feature type="transmembrane region" description="Helical" evidence="8">
    <location>
        <begin position="91"/>
        <end position="112"/>
    </location>
</feature>
<gene>
    <name evidence="10" type="ORF">HMPREF9003_1979</name>
</gene>
<feature type="transmembrane region" description="Helical" evidence="8">
    <location>
        <begin position="151"/>
        <end position="171"/>
    </location>
</feature>
<organism evidence="10 11">
    <name type="scientific">Bifidobacterium dentium JCVIHMP022</name>
    <dbReference type="NCBI Taxonomy" id="553191"/>
    <lineage>
        <taxon>Bacteria</taxon>
        <taxon>Bacillati</taxon>
        <taxon>Actinomycetota</taxon>
        <taxon>Actinomycetes</taxon>
        <taxon>Bifidobacteriales</taxon>
        <taxon>Bifidobacteriaceae</taxon>
        <taxon>Bifidobacterium</taxon>
    </lineage>
</organism>
<feature type="transmembrane region" description="Helical" evidence="8">
    <location>
        <begin position="347"/>
        <end position="371"/>
    </location>
</feature>
<protein>
    <submittedName>
        <fullName evidence="10">Transporter, major facilitator family protein</fullName>
    </submittedName>
</protein>